<evidence type="ECO:0008006" key="8">
    <source>
        <dbReference type="Google" id="ProtNLM"/>
    </source>
</evidence>
<accession>A0ABV0J284</accession>
<proteinExistence type="predicted"/>
<evidence type="ECO:0000256" key="2">
    <source>
        <dbReference type="ARBA" id="ARBA00022691"/>
    </source>
</evidence>
<dbReference type="EMBL" id="JBDXMI010000004">
    <property type="protein sequence ID" value="MEO9387039.1"/>
    <property type="molecule type" value="Genomic_DNA"/>
</dbReference>
<keyword evidence="4" id="KW-0408">Iron</keyword>
<dbReference type="InterPro" id="IPR013785">
    <property type="entry name" value="Aldolase_TIM"/>
</dbReference>
<dbReference type="SFLD" id="SFLDS00029">
    <property type="entry name" value="Radical_SAM"/>
    <property type="match status" value="1"/>
</dbReference>
<comment type="caution">
    <text evidence="6">The sequence shown here is derived from an EMBL/GenBank/DDBJ whole genome shotgun (WGS) entry which is preliminary data.</text>
</comment>
<keyword evidence="5" id="KW-0411">Iron-sulfur</keyword>
<organism evidence="6 7">
    <name type="scientific">Chromobacterium phragmitis</name>
    <dbReference type="NCBI Taxonomy" id="2202141"/>
    <lineage>
        <taxon>Bacteria</taxon>
        <taxon>Pseudomonadati</taxon>
        <taxon>Pseudomonadota</taxon>
        <taxon>Betaproteobacteria</taxon>
        <taxon>Neisseriales</taxon>
        <taxon>Chromobacteriaceae</taxon>
        <taxon>Chromobacterium</taxon>
    </lineage>
</organism>
<keyword evidence="7" id="KW-1185">Reference proteome</keyword>
<comment type="cofactor">
    <cofactor evidence="1">
        <name>[4Fe-4S] cluster</name>
        <dbReference type="ChEBI" id="CHEBI:49883"/>
    </cofactor>
</comment>
<dbReference type="RefSeq" id="WP_347937947.1">
    <property type="nucleotide sequence ID" value="NZ_JBDXMI010000004.1"/>
</dbReference>
<evidence type="ECO:0000313" key="6">
    <source>
        <dbReference type="EMBL" id="MEO9387039.1"/>
    </source>
</evidence>
<keyword evidence="3" id="KW-0479">Metal-binding</keyword>
<keyword evidence="2" id="KW-0949">S-adenosyl-L-methionine</keyword>
<evidence type="ECO:0000256" key="4">
    <source>
        <dbReference type="ARBA" id="ARBA00023004"/>
    </source>
</evidence>
<dbReference type="SUPFAM" id="SSF102114">
    <property type="entry name" value="Radical SAM enzymes"/>
    <property type="match status" value="1"/>
</dbReference>
<reference evidence="6 7" key="1">
    <citation type="submission" date="2024-05" db="EMBL/GenBank/DDBJ databases">
        <authorList>
            <person name="De Oliveira J.P."/>
            <person name="Noriler S.A."/>
            <person name="De Oliveira A.G."/>
            <person name="Sipoli D.S."/>
        </authorList>
    </citation>
    <scope>NUCLEOTIDE SEQUENCE [LARGE SCALE GENOMIC DNA]</scope>
    <source>
        <strain evidence="6 7">LABIM192</strain>
    </source>
</reference>
<dbReference type="Proteomes" id="UP001462502">
    <property type="component" value="Unassembled WGS sequence"/>
</dbReference>
<dbReference type="InterPro" id="IPR007197">
    <property type="entry name" value="rSAM"/>
</dbReference>
<evidence type="ECO:0000256" key="5">
    <source>
        <dbReference type="ARBA" id="ARBA00023014"/>
    </source>
</evidence>
<protein>
    <recommendedName>
        <fullName evidence="8">Radical SAM protein</fullName>
    </recommendedName>
</protein>
<sequence length="251" mass="27529">MIVIEKKFDGYNSVRADWLSPFVCVTVQAGCAVGCSFCPAGQVAARTLTKEQILEQIHAHLDGTEKSLMVGMRSGDFAIAPTAMVDAMNEINKTVPTHAFYLTALPKLPAATYARAVDEALRSEGGYSLRVSLGTMSADGSRKYGKMDLAPFSDVLKFMTMAAEKTGRQTEVGLIVSADQPPAYDLLKQLPEGTYIAIDPLRNHHDQGIVDAKPAFAAADRLRDMGFVVDVYHWGMEPADERRMYLLEYVK</sequence>
<dbReference type="InterPro" id="IPR058240">
    <property type="entry name" value="rSAM_sf"/>
</dbReference>
<evidence type="ECO:0000313" key="7">
    <source>
        <dbReference type="Proteomes" id="UP001462502"/>
    </source>
</evidence>
<evidence type="ECO:0000256" key="3">
    <source>
        <dbReference type="ARBA" id="ARBA00022723"/>
    </source>
</evidence>
<name>A0ABV0J284_9NEIS</name>
<evidence type="ECO:0000256" key="1">
    <source>
        <dbReference type="ARBA" id="ARBA00001966"/>
    </source>
</evidence>
<dbReference type="Gene3D" id="3.20.20.70">
    <property type="entry name" value="Aldolase class I"/>
    <property type="match status" value="1"/>
</dbReference>
<gene>
    <name evidence="6" type="ORF">ABI908_23380</name>
</gene>